<dbReference type="Proteomes" id="UP000607653">
    <property type="component" value="Unassembled WGS sequence"/>
</dbReference>
<evidence type="ECO:0000313" key="2">
    <source>
        <dbReference type="Proteomes" id="UP000607653"/>
    </source>
</evidence>
<dbReference type="EMBL" id="DUZY01000004">
    <property type="protein sequence ID" value="DAD36795.1"/>
    <property type="molecule type" value="Genomic_DNA"/>
</dbReference>
<keyword evidence="2" id="KW-1185">Reference proteome</keyword>
<gene>
    <name evidence="1" type="ORF">HUJ06_007436</name>
</gene>
<reference evidence="1 2" key="1">
    <citation type="journal article" date="2020" name="Mol. Biol. Evol.">
        <title>Distinct Expression and Methylation Patterns for Genes with Different Fates following a Single Whole-Genome Duplication in Flowering Plants.</title>
        <authorList>
            <person name="Shi T."/>
            <person name="Rahmani R.S."/>
            <person name="Gugger P.F."/>
            <person name="Wang M."/>
            <person name="Li H."/>
            <person name="Zhang Y."/>
            <person name="Li Z."/>
            <person name="Wang Q."/>
            <person name="Van de Peer Y."/>
            <person name="Marchal K."/>
            <person name="Chen J."/>
        </authorList>
    </citation>
    <scope>NUCLEOTIDE SEQUENCE [LARGE SCALE GENOMIC DNA]</scope>
    <source>
        <tissue evidence="1">Leaf</tissue>
    </source>
</reference>
<dbReference type="AlphaFoldDB" id="A0A822YZZ1"/>
<sequence>MNMVPHFSELTFQKRTLSNSFSFYQHRGVLADFF</sequence>
<name>A0A822YZZ1_NELNU</name>
<accession>A0A822YZZ1</accession>
<comment type="caution">
    <text evidence="1">The sequence shown here is derived from an EMBL/GenBank/DDBJ whole genome shotgun (WGS) entry which is preliminary data.</text>
</comment>
<proteinExistence type="predicted"/>
<organism evidence="1 2">
    <name type="scientific">Nelumbo nucifera</name>
    <name type="common">Sacred lotus</name>
    <dbReference type="NCBI Taxonomy" id="4432"/>
    <lineage>
        <taxon>Eukaryota</taxon>
        <taxon>Viridiplantae</taxon>
        <taxon>Streptophyta</taxon>
        <taxon>Embryophyta</taxon>
        <taxon>Tracheophyta</taxon>
        <taxon>Spermatophyta</taxon>
        <taxon>Magnoliopsida</taxon>
        <taxon>Proteales</taxon>
        <taxon>Nelumbonaceae</taxon>
        <taxon>Nelumbo</taxon>
    </lineage>
</organism>
<evidence type="ECO:0000313" key="1">
    <source>
        <dbReference type="EMBL" id="DAD36795.1"/>
    </source>
</evidence>
<protein>
    <submittedName>
        <fullName evidence="1">Uncharacterized protein</fullName>
    </submittedName>
</protein>